<dbReference type="InterPro" id="IPR016181">
    <property type="entry name" value="Acyl_CoA_acyltransferase"/>
</dbReference>
<dbReference type="InterPro" id="IPR000182">
    <property type="entry name" value="GNAT_dom"/>
</dbReference>
<sequence length="291" mass="33784">MGLNYRLEKNIRDYTEIRTSFDALAQRVFGLSFEQWYRDGYWTDRYKPYVLLDGGTVVASIAVNRMQTMWRGKGRSYIQLGTVMTDPQYRKQGLSRCLMEQVLRDYCRSCDAVYLFANDSALDFYPRFGFERAVEYQFSCPVTPNPEAAQRLDMENAEDRALLQRCYRRSNPFSRLPLLDNEGLLMFYCTSYMRDRVYYLPERETIFIASYDGGTMFCYDIYGGRGQTLEEILAAASPPQIHTASLGFTPICTEAGRLSPLLEEDETLFILRGKENIFKGSRLMFPRLSHA</sequence>
<dbReference type="GO" id="GO:0016747">
    <property type="term" value="F:acyltransferase activity, transferring groups other than amino-acyl groups"/>
    <property type="evidence" value="ECO:0007669"/>
    <property type="project" value="InterPro"/>
</dbReference>
<proteinExistence type="predicted"/>
<protein>
    <submittedName>
        <fullName evidence="4">GNAT family N-acetyltransferase</fullName>
    </submittedName>
</protein>
<dbReference type="CDD" id="cd04301">
    <property type="entry name" value="NAT_SF"/>
    <property type="match status" value="1"/>
</dbReference>
<dbReference type="Proteomes" id="UP000249377">
    <property type="component" value="Unassembled WGS sequence"/>
</dbReference>
<evidence type="ECO:0000313" key="5">
    <source>
        <dbReference type="Proteomes" id="UP000249377"/>
    </source>
</evidence>
<dbReference type="RefSeq" id="WP_112331667.1">
    <property type="nucleotide sequence ID" value="NZ_JADPHD010000001.1"/>
</dbReference>
<feature type="domain" description="N-acetyltransferase" evidence="3">
    <location>
        <begin position="9"/>
        <end position="153"/>
    </location>
</feature>
<evidence type="ECO:0000256" key="2">
    <source>
        <dbReference type="ARBA" id="ARBA00023315"/>
    </source>
</evidence>
<keyword evidence="5" id="KW-1185">Reference proteome</keyword>
<dbReference type="InterPro" id="IPR050680">
    <property type="entry name" value="YpeA/RimI_acetyltransf"/>
</dbReference>
<dbReference type="PANTHER" id="PTHR43420">
    <property type="entry name" value="ACETYLTRANSFERASE"/>
    <property type="match status" value="1"/>
</dbReference>
<accession>A0A328UJW1</accession>
<reference evidence="4 5" key="1">
    <citation type="submission" date="2018-06" db="EMBL/GenBank/DDBJ databases">
        <title>Noncontiguous genome sequence of Ruminococcaceae bacterium ASD2818.</title>
        <authorList>
            <person name="Chaplin A.V."/>
            <person name="Sokolova S.R."/>
            <person name="Kochetkova T.O."/>
            <person name="Goltsov A.Y."/>
            <person name="Trofimov D.Y."/>
            <person name="Efimov B.A."/>
        </authorList>
    </citation>
    <scope>NUCLEOTIDE SEQUENCE [LARGE SCALE GENOMIC DNA]</scope>
    <source>
        <strain evidence="4 5">ASD2818</strain>
    </source>
</reference>
<dbReference type="PANTHER" id="PTHR43420:SF31">
    <property type="entry name" value="ACETYLTRANSFERASE"/>
    <property type="match status" value="1"/>
</dbReference>
<dbReference type="AlphaFoldDB" id="A0A328UJW1"/>
<name>A0A328UJW1_9FIRM</name>
<dbReference type="Gene3D" id="3.40.630.30">
    <property type="match status" value="1"/>
</dbReference>
<keyword evidence="2" id="KW-0012">Acyltransferase</keyword>
<gene>
    <name evidence="4" type="ORF">DPQ25_02925</name>
</gene>
<dbReference type="EMBL" id="QLYR01000001">
    <property type="protein sequence ID" value="RAQ30470.1"/>
    <property type="molecule type" value="Genomic_DNA"/>
</dbReference>
<dbReference type="PROSITE" id="PS51186">
    <property type="entry name" value="GNAT"/>
    <property type="match status" value="1"/>
</dbReference>
<evidence type="ECO:0000259" key="3">
    <source>
        <dbReference type="PROSITE" id="PS51186"/>
    </source>
</evidence>
<dbReference type="Pfam" id="PF13527">
    <property type="entry name" value="Acetyltransf_9"/>
    <property type="match status" value="1"/>
</dbReference>
<evidence type="ECO:0000256" key="1">
    <source>
        <dbReference type="ARBA" id="ARBA00022679"/>
    </source>
</evidence>
<keyword evidence="1 4" id="KW-0808">Transferase</keyword>
<evidence type="ECO:0000313" key="4">
    <source>
        <dbReference type="EMBL" id="RAQ30470.1"/>
    </source>
</evidence>
<comment type="caution">
    <text evidence="4">The sequence shown here is derived from an EMBL/GenBank/DDBJ whole genome shotgun (WGS) entry which is preliminary data.</text>
</comment>
<organism evidence="4 5">
    <name type="scientific">Hydrogeniiclostridium mannosilyticum</name>
    <dbReference type="NCBI Taxonomy" id="2764322"/>
    <lineage>
        <taxon>Bacteria</taxon>
        <taxon>Bacillati</taxon>
        <taxon>Bacillota</taxon>
        <taxon>Clostridia</taxon>
        <taxon>Eubacteriales</taxon>
        <taxon>Acutalibacteraceae</taxon>
        <taxon>Hydrogeniiclostridium</taxon>
    </lineage>
</organism>
<dbReference type="SUPFAM" id="SSF55729">
    <property type="entry name" value="Acyl-CoA N-acyltransferases (Nat)"/>
    <property type="match status" value="1"/>
</dbReference>